<organism evidence="10 11">
    <name type="scientific">Leptobrachium leishanense</name>
    <name type="common">Leishan spiny toad</name>
    <dbReference type="NCBI Taxonomy" id="445787"/>
    <lineage>
        <taxon>Eukaryota</taxon>
        <taxon>Metazoa</taxon>
        <taxon>Chordata</taxon>
        <taxon>Craniata</taxon>
        <taxon>Vertebrata</taxon>
        <taxon>Euteleostomi</taxon>
        <taxon>Amphibia</taxon>
        <taxon>Batrachia</taxon>
        <taxon>Anura</taxon>
        <taxon>Pelobatoidea</taxon>
        <taxon>Megophryidae</taxon>
        <taxon>Leptobrachium</taxon>
    </lineage>
</organism>
<reference evidence="10" key="1">
    <citation type="submission" date="2025-08" db="UniProtKB">
        <authorList>
            <consortium name="Ensembl"/>
        </authorList>
    </citation>
    <scope>IDENTIFICATION</scope>
</reference>
<dbReference type="Proteomes" id="UP000694569">
    <property type="component" value="Unplaced"/>
</dbReference>
<dbReference type="FunFam" id="1.10.20.120:FF:000001">
    <property type="entry name" value="Ribonuclease H2 subunit B"/>
    <property type="match status" value="1"/>
</dbReference>
<feature type="domain" description="Ribonuclease H2 subunit B wHTH" evidence="8">
    <location>
        <begin position="103"/>
        <end position="234"/>
    </location>
</feature>
<dbReference type="PANTHER" id="PTHR13383:SF11">
    <property type="entry name" value="RIBONUCLEASE H2 SUBUNIT B"/>
    <property type="match status" value="1"/>
</dbReference>
<dbReference type="GeneTree" id="ENSGT00390000011439"/>
<evidence type="ECO:0000256" key="5">
    <source>
        <dbReference type="ARBA" id="ARBA00023242"/>
    </source>
</evidence>
<dbReference type="InterPro" id="IPR041195">
    <property type="entry name" value="Rnh202_N"/>
</dbReference>
<evidence type="ECO:0000256" key="2">
    <source>
        <dbReference type="ARBA" id="ARBA00009823"/>
    </source>
</evidence>
<dbReference type="PANTHER" id="PTHR13383">
    <property type="entry name" value="RIBONUCLEASE H2 SUBUNIT B"/>
    <property type="match status" value="1"/>
</dbReference>
<dbReference type="Ensembl" id="ENSLLET00000004851.1">
    <property type="protein sequence ID" value="ENSLLEP00000004644.1"/>
    <property type="gene ID" value="ENSLLEG00000002974.1"/>
</dbReference>
<keyword evidence="11" id="KW-1185">Reference proteome</keyword>
<protein>
    <recommendedName>
        <fullName evidence="4">Ribonuclease H2 subunit B</fullName>
    </recommendedName>
    <alternativeName>
        <fullName evidence="7">Ribonuclease HI subunit B</fullName>
    </alternativeName>
</protein>
<dbReference type="GO" id="GO:0032299">
    <property type="term" value="C:ribonuclease H2 complex"/>
    <property type="evidence" value="ECO:0007669"/>
    <property type="project" value="InterPro"/>
</dbReference>
<dbReference type="OrthoDB" id="29098at2759"/>
<feature type="domain" description="Rnh202 triple barrel" evidence="9">
    <location>
        <begin position="53"/>
        <end position="100"/>
    </location>
</feature>
<reference evidence="10" key="2">
    <citation type="submission" date="2025-09" db="UniProtKB">
        <authorList>
            <consortium name="Ensembl"/>
        </authorList>
    </citation>
    <scope>IDENTIFICATION</scope>
</reference>
<evidence type="ECO:0000259" key="8">
    <source>
        <dbReference type="Pfam" id="PF09468"/>
    </source>
</evidence>
<dbReference type="InterPro" id="IPR019024">
    <property type="entry name" value="RNase_H2_suB_wHTH"/>
</dbReference>
<dbReference type="GO" id="GO:0005654">
    <property type="term" value="C:nucleoplasm"/>
    <property type="evidence" value="ECO:0007669"/>
    <property type="project" value="TreeGrafter"/>
</dbReference>
<dbReference type="GO" id="GO:0006401">
    <property type="term" value="P:RNA catabolic process"/>
    <property type="evidence" value="ECO:0007669"/>
    <property type="project" value="TreeGrafter"/>
</dbReference>
<evidence type="ECO:0000259" key="9">
    <source>
        <dbReference type="Pfam" id="PF17745"/>
    </source>
</evidence>
<dbReference type="InterPro" id="IPR040456">
    <property type="entry name" value="RNase_H2_suB"/>
</dbReference>
<dbReference type="Pfam" id="PF09468">
    <property type="entry name" value="RNase_H2-Ydr279"/>
    <property type="match status" value="1"/>
</dbReference>
<evidence type="ECO:0000256" key="7">
    <source>
        <dbReference type="ARBA" id="ARBA00033464"/>
    </source>
</evidence>
<comment type="subunit">
    <text evidence="3">The RNase H2 complex is a heterotrimer composed of the catalytic subunit RNASEH2A and the non-catalytic subunits RNASEH2B and RNASEH2C.</text>
</comment>
<evidence type="ECO:0000256" key="3">
    <source>
        <dbReference type="ARBA" id="ARBA00011277"/>
    </source>
</evidence>
<keyword evidence="5" id="KW-0539">Nucleus</keyword>
<dbReference type="CDD" id="cd09270">
    <property type="entry name" value="RNase_H2-B"/>
    <property type="match status" value="1"/>
</dbReference>
<comment type="subcellular location">
    <subcellularLocation>
        <location evidence="1">Nucleus</location>
    </subcellularLocation>
</comment>
<dbReference type="Gene3D" id="2.20.25.530">
    <property type="match status" value="1"/>
</dbReference>
<evidence type="ECO:0000256" key="4">
    <source>
        <dbReference type="ARBA" id="ARBA00019062"/>
    </source>
</evidence>
<sequence length="314" mass="35786">MHRRKKRLGEAQSEQWVLLAPESIKEDAQEPSNKTVFLKLRSKSTEATAILQTKKGVMCLFMNSGQQLCELKAFNEKCRSWFIGQTVQQDGRLLFASPVDPLFFLLYYLTKAFKEQGKFQPLEQIVVDEEFPSCNMLLECSQVAKTVHHVTEEKEIGSKRFYRYSKENTLVWLKKKVEQTVKVLKTSDVCVGAGVRSANFIRSKQESDVKEEDYSCYAHGIISEYIPEDLSEELYKYLELPEISSPTPVPQGKKRKLSDLPVEAEDDYTKFNSNSKVKKANSKMTAAQKSLAKVDKSGMKNISSFFSPKGKTSK</sequence>
<comment type="similarity">
    <text evidence="2">Belongs to the RNase H2 subunit B family.</text>
</comment>
<evidence type="ECO:0000313" key="11">
    <source>
        <dbReference type="Proteomes" id="UP000694569"/>
    </source>
</evidence>
<gene>
    <name evidence="10" type="primary">RNASEH2B</name>
</gene>
<dbReference type="Gene3D" id="1.10.20.120">
    <property type="match status" value="1"/>
</dbReference>
<comment type="function">
    <text evidence="6">Non catalytic subunit of RNase H2, an endonuclease that specifically degrades the RNA of RNA:DNA hybrids. Participates in DNA replication, possibly by mediating the removal of lagging-strand Okazaki fragment RNA primers during DNA replication. Mediates the excision of single ribonucleotides from DNA:RNA duplexes.</text>
</comment>
<evidence type="ECO:0000313" key="10">
    <source>
        <dbReference type="Ensembl" id="ENSLLEP00000004644.1"/>
    </source>
</evidence>
<dbReference type="AlphaFoldDB" id="A0A8C5LVI1"/>
<evidence type="ECO:0000256" key="1">
    <source>
        <dbReference type="ARBA" id="ARBA00004123"/>
    </source>
</evidence>
<evidence type="ECO:0000256" key="6">
    <source>
        <dbReference type="ARBA" id="ARBA00024778"/>
    </source>
</evidence>
<accession>A0A8C5LVI1</accession>
<proteinExistence type="inferred from homology"/>
<dbReference type="Pfam" id="PF17745">
    <property type="entry name" value="Ydr279_N"/>
    <property type="match status" value="1"/>
</dbReference>
<name>A0A8C5LVI1_9ANUR</name>